<dbReference type="AlphaFoldDB" id="A0AAE0EP65"/>
<evidence type="ECO:0000313" key="2">
    <source>
        <dbReference type="EMBL" id="KAK3235823.1"/>
    </source>
</evidence>
<proteinExistence type="predicted"/>
<feature type="region of interest" description="Disordered" evidence="1">
    <location>
        <begin position="35"/>
        <end position="58"/>
    </location>
</feature>
<gene>
    <name evidence="2" type="ORF">CYMTET_53984</name>
</gene>
<keyword evidence="3" id="KW-1185">Reference proteome</keyword>
<dbReference type="Proteomes" id="UP001190700">
    <property type="component" value="Unassembled WGS sequence"/>
</dbReference>
<protein>
    <submittedName>
        <fullName evidence="2">Uncharacterized protein</fullName>
    </submittedName>
</protein>
<name>A0AAE0EP65_9CHLO</name>
<accession>A0AAE0EP65</accession>
<sequence length="119" mass="13114">LVFVRGRRPHQGGRLHQLLHQFRQGGSLAEARHEEGAPRSAGAQRWARDNTGRCSAPPMRVRGSSLAHGRTAHCKGAAVLDAWVCGSHAACHERRACCWTEYDARDGVWKQTAQLCCAM</sequence>
<comment type="caution">
    <text evidence="2">The sequence shown here is derived from an EMBL/GenBank/DDBJ whole genome shotgun (WGS) entry which is preliminary data.</text>
</comment>
<organism evidence="2 3">
    <name type="scientific">Cymbomonas tetramitiformis</name>
    <dbReference type="NCBI Taxonomy" id="36881"/>
    <lineage>
        <taxon>Eukaryota</taxon>
        <taxon>Viridiplantae</taxon>
        <taxon>Chlorophyta</taxon>
        <taxon>Pyramimonadophyceae</taxon>
        <taxon>Pyramimonadales</taxon>
        <taxon>Pyramimonadaceae</taxon>
        <taxon>Cymbomonas</taxon>
    </lineage>
</organism>
<feature type="non-terminal residue" evidence="2">
    <location>
        <position position="119"/>
    </location>
</feature>
<reference evidence="2 3" key="1">
    <citation type="journal article" date="2015" name="Genome Biol. Evol.">
        <title>Comparative Genomics of a Bacterivorous Green Alga Reveals Evolutionary Causalities and Consequences of Phago-Mixotrophic Mode of Nutrition.</title>
        <authorList>
            <person name="Burns J.A."/>
            <person name="Paasch A."/>
            <person name="Narechania A."/>
            <person name="Kim E."/>
        </authorList>
    </citation>
    <scope>NUCLEOTIDE SEQUENCE [LARGE SCALE GENOMIC DNA]</scope>
    <source>
        <strain evidence="2 3">PLY_AMNH</strain>
    </source>
</reference>
<evidence type="ECO:0000313" key="3">
    <source>
        <dbReference type="Proteomes" id="UP001190700"/>
    </source>
</evidence>
<dbReference type="EMBL" id="LGRX02035213">
    <property type="protein sequence ID" value="KAK3235823.1"/>
    <property type="molecule type" value="Genomic_DNA"/>
</dbReference>
<evidence type="ECO:0000256" key="1">
    <source>
        <dbReference type="SAM" id="MobiDB-lite"/>
    </source>
</evidence>
<feature type="non-terminal residue" evidence="2">
    <location>
        <position position="1"/>
    </location>
</feature>